<protein>
    <submittedName>
        <fullName evidence="3 4">Membrane protein</fullName>
    </submittedName>
</protein>
<evidence type="ECO:0000313" key="3">
    <source>
        <dbReference type="EMBL" id="GEN24770.1"/>
    </source>
</evidence>
<evidence type="ECO:0000313" key="5">
    <source>
        <dbReference type="Proteomes" id="UP000184123"/>
    </source>
</evidence>
<feature type="transmembrane region" description="Helical" evidence="1">
    <location>
        <begin position="223"/>
        <end position="245"/>
    </location>
</feature>
<feature type="transmembrane region" description="Helical" evidence="1">
    <location>
        <begin position="251"/>
        <end position="269"/>
    </location>
</feature>
<dbReference type="STRING" id="44933.SAMN05660971_00989"/>
<keyword evidence="1" id="KW-1133">Transmembrane helix</keyword>
<gene>
    <name evidence="3" type="ORF">HCU01_27190</name>
    <name evidence="4" type="ORF">SAMN05660971_00989</name>
</gene>
<feature type="transmembrane region" description="Helical" evidence="1">
    <location>
        <begin position="68"/>
        <end position="90"/>
    </location>
</feature>
<feature type="transmembrane region" description="Helical" evidence="1">
    <location>
        <begin position="332"/>
        <end position="353"/>
    </location>
</feature>
<sequence length="464" mass="50797">MIEQHRSRSASREKTGITGHYSGKQLARFIIPTLFGILLFLTPIMADGKLTVMIALIIDLINNVIKPYMVPVVVFVAVVPSIFTVVVSCTSLKHNQNRFMQLFNPGTGWTIIRAIGAVLMLMVYFEVGPEWVWDRNTGGVMLYDVGPVVLAIYFLSAILLPLLTDYGLMEFAGSIISRVFEKLFGLPGRAAIDSLASWLSASAVGIILTTKQYREGFYSSREACVIATNFSIVSIAYSYLLLSIIGMEHVFLQWYASVAITGIICAIIVPKLPPLRFKKDSYFPPEGKQLKEDRLEGESLFALGLRRAVHRAETAASPVELFKRAIHISMDIAISVYPAMMIIGCVGLALIAYTPVFDILSAPLVPLFQLLQLPEAEQAAPALMAGIVDSIMPPILGAGIESEVTRFVLAGVAVNQIIFFTEAAIVLVRAGIGLKLRDLLAVYVLRVLISLPILSLLGHLLLDN</sequence>
<name>A0A1M7C729_9GAMM</name>
<feature type="domain" description="Nucleoside transporter/FeoB GTPase Gate" evidence="2">
    <location>
        <begin position="148"/>
        <end position="246"/>
    </location>
</feature>
<keyword evidence="1" id="KW-0812">Transmembrane</keyword>
<evidence type="ECO:0000259" key="2">
    <source>
        <dbReference type="Pfam" id="PF07670"/>
    </source>
</evidence>
<feature type="transmembrane region" description="Helical" evidence="1">
    <location>
        <begin position="26"/>
        <end position="46"/>
    </location>
</feature>
<reference evidence="3 6" key="2">
    <citation type="submission" date="2019-07" db="EMBL/GenBank/DDBJ databases">
        <title>Whole genome shotgun sequence of Halomonas cupida NBRC 102219.</title>
        <authorList>
            <person name="Hosoyama A."/>
            <person name="Uohara A."/>
            <person name="Ohji S."/>
            <person name="Ichikawa N."/>
        </authorList>
    </citation>
    <scope>NUCLEOTIDE SEQUENCE [LARGE SCALE GENOMIC DNA]</scope>
    <source>
        <strain evidence="3 6">NBRC 102219</strain>
    </source>
</reference>
<reference evidence="4 5" key="1">
    <citation type="submission" date="2016-11" db="EMBL/GenBank/DDBJ databases">
        <authorList>
            <person name="Jaros S."/>
            <person name="Januszkiewicz K."/>
            <person name="Wedrychowicz H."/>
        </authorList>
    </citation>
    <scope>NUCLEOTIDE SEQUENCE [LARGE SCALE GENOMIC DNA]</scope>
    <source>
        <strain evidence="4 5">DSM 4740</strain>
    </source>
</reference>
<feature type="transmembrane region" description="Helical" evidence="1">
    <location>
        <begin position="102"/>
        <end position="125"/>
    </location>
</feature>
<dbReference type="EMBL" id="BJXU01000109">
    <property type="protein sequence ID" value="GEN24770.1"/>
    <property type="molecule type" value="Genomic_DNA"/>
</dbReference>
<dbReference type="Proteomes" id="UP000184123">
    <property type="component" value="Unassembled WGS sequence"/>
</dbReference>
<dbReference type="InterPro" id="IPR011642">
    <property type="entry name" value="Gate_dom"/>
</dbReference>
<dbReference type="EMBL" id="FRCA01000002">
    <property type="protein sequence ID" value="SHL63010.1"/>
    <property type="molecule type" value="Genomic_DNA"/>
</dbReference>
<feature type="transmembrane region" description="Helical" evidence="1">
    <location>
        <begin position="407"/>
        <end position="428"/>
    </location>
</feature>
<proteinExistence type="predicted"/>
<evidence type="ECO:0000313" key="4">
    <source>
        <dbReference type="EMBL" id="SHL63010.1"/>
    </source>
</evidence>
<evidence type="ECO:0000313" key="6">
    <source>
        <dbReference type="Proteomes" id="UP000321726"/>
    </source>
</evidence>
<dbReference type="AlphaFoldDB" id="A0A1M7C729"/>
<dbReference type="Proteomes" id="UP000321726">
    <property type="component" value="Unassembled WGS sequence"/>
</dbReference>
<evidence type="ECO:0000256" key="1">
    <source>
        <dbReference type="SAM" id="Phobius"/>
    </source>
</evidence>
<dbReference type="OrthoDB" id="1633380at2"/>
<keyword evidence="6" id="KW-1185">Reference proteome</keyword>
<dbReference type="RefSeq" id="WP_073433924.1">
    <property type="nucleotide sequence ID" value="NZ_BJXU01000109.1"/>
</dbReference>
<dbReference type="Pfam" id="PF07670">
    <property type="entry name" value="Gate"/>
    <property type="match status" value="1"/>
</dbReference>
<organism evidence="4 5">
    <name type="scientific">Halomonas cupida</name>
    <dbReference type="NCBI Taxonomy" id="44933"/>
    <lineage>
        <taxon>Bacteria</taxon>
        <taxon>Pseudomonadati</taxon>
        <taxon>Pseudomonadota</taxon>
        <taxon>Gammaproteobacteria</taxon>
        <taxon>Oceanospirillales</taxon>
        <taxon>Halomonadaceae</taxon>
        <taxon>Halomonas</taxon>
    </lineage>
</organism>
<feature type="transmembrane region" description="Helical" evidence="1">
    <location>
        <begin position="440"/>
        <end position="462"/>
    </location>
</feature>
<accession>A0A1M7C729</accession>
<feature type="transmembrane region" description="Helical" evidence="1">
    <location>
        <begin position="145"/>
        <end position="168"/>
    </location>
</feature>
<keyword evidence="1" id="KW-0472">Membrane</keyword>